<comment type="caution">
    <text evidence="3">The sequence shown here is derived from an EMBL/GenBank/DDBJ whole genome shotgun (WGS) entry which is preliminary data.</text>
</comment>
<dbReference type="SUPFAM" id="SSF52540">
    <property type="entry name" value="P-loop containing nucleoside triphosphate hydrolases"/>
    <property type="match status" value="1"/>
</dbReference>
<evidence type="ECO:0000313" key="3">
    <source>
        <dbReference type="EMBL" id="KKU49629.1"/>
    </source>
</evidence>
<evidence type="ECO:0000259" key="1">
    <source>
        <dbReference type="Pfam" id="PF01935"/>
    </source>
</evidence>
<dbReference type="PANTHER" id="PTHR42957">
    <property type="entry name" value="HELICASE MJ1565-RELATED"/>
    <property type="match status" value="1"/>
</dbReference>
<dbReference type="Proteomes" id="UP000034873">
    <property type="component" value="Unassembled WGS sequence"/>
</dbReference>
<dbReference type="PANTHER" id="PTHR42957:SF1">
    <property type="entry name" value="HELICASE MJ1565-RELATED"/>
    <property type="match status" value="1"/>
</dbReference>
<dbReference type="EMBL" id="LCNH01000031">
    <property type="protein sequence ID" value="KKU49629.1"/>
    <property type="molecule type" value="Genomic_DNA"/>
</dbReference>
<name>A0A0G1QXR1_UNCKA</name>
<feature type="domain" description="Helicase HerA central" evidence="1">
    <location>
        <begin position="382"/>
        <end position="626"/>
    </location>
</feature>
<feature type="domain" description="DUF8128" evidence="2">
    <location>
        <begin position="57"/>
        <end position="362"/>
    </location>
</feature>
<dbReference type="Pfam" id="PF01935">
    <property type="entry name" value="DUF87"/>
    <property type="match status" value="1"/>
</dbReference>
<dbReference type="STRING" id="1619122.UX73_C0031G0006"/>
<proteinExistence type="predicted"/>
<evidence type="ECO:0000313" key="4">
    <source>
        <dbReference type="Proteomes" id="UP000034873"/>
    </source>
</evidence>
<dbReference type="InterPro" id="IPR027417">
    <property type="entry name" value="P-loop_NTPase"/>
</dbReference>
<reference evidence="3 4" key="1">
    <citation type="journal article" date="2015" name="Nature">
        <title>rRNA introns, odd ribosomes, and small enigmatic genomes across a large radiation of phyla.</title>
        <authorList>
            <person name="Brown C.T."/>
            <person name="Hug L.A."/>
            <person name="Thomas B.C."/>
            <person name="Sharon I."/>
            <person name="Castelle C.J."/>
            <person name="Singh A."/>
            <person name="Wilkins M.J."/>
            <person name="Williams K.H."/>
            <person name="Banfield J.F."/>
        </authorList>
    </citation>
    <scope>NUCLEOTIDE SEQUENCE [LARGE SCALE GENOMIC DNA]</scope>
</reference>
<dbReference type="Gene3D" id="3.40.50.300">
    <property type="entry name" value="P-loop containing nucleotide triphosphate hydrolases"/>
    <property type="match status" value="2"/>
</dbReference>
<dbReference type="AlphaFoldDB" id="A0A0G1QXR1"/>
<feature type="non-terminal residue" evidence="3">
    <location>
        <position position="686"/>
    </location>
</feature>
<dbReference type="CDD" id="cd01120">
    <property type="entry name" value="RecA-like_superfamily"/>
    <property type="match status" value="1"/>
</dbReference>
<organism evidence="3 4">
    <name type="scientific">candidate division WWE3 bacterium GW2011_GWC1_47_10</name>
    <dbReference type="NCBI Taxonomy" id="1619122"/>
    <lineage>
        <taxon>Bacteria</taxon>
        <taxon>Katanobacteria</taxon>
    </lineage>
</organism>
<gene>
    <name evidence="3" type="ORF">UX73_C0031G0006</name>
</gene>
<dbReference type="Pfam" id="PF26449">
    <property type="entry name" value="DUF8128"/>
    <property type="match status" value="1"/>
</dbReference>
<sequence>MAYILIVLTALIIVTVLTYRKFTRAQKSAVTKQNTFKILEIQVPKVEETHVEMQTAPLAAENMFASLHGLLRQDYDMQEHVSFEIAATPSGIKFYVAVGEDIYKFVESQLYAQYPTAHIKQVPDYMRDVRGVGCYGIAVLSLTRPQLYPIHTFRDFEVDPLSALTSALSGIMQTEEVWFQVVAKPVPDVWQKEGYDYVTALRSGSDASPPLLVELQKSVLKEFGAFFMNFVDKLFGAASAPVAPQSGAPAPRLSSGQELEVKAIENKLSKMGFETLIRVFSYADTPERVQSNIRSVVASMKQFSTANLNGFASVITVNDTKAFDNLIAREFNEFESFVLNTEELASIFHLPSSAVETPNISWIYSKQSEPPVNLPTTNCVYLGETIYRNRKVRFGLSNTDDRLRHLYLIGKSGTGKSTLFQNLITQDIANGFGVGVLDPHGELIERVLDYIPDNRKDDVMIIDPSDTERPVGINLLEYQDKSQKNIMASALVSAVKVHFEYSWGPRLEYLLNWCILTLLEVEGTTILGITRLLSDMNYQRYILHHIKDPIVLRFWEQEYKEMRGNQKLITEAIAPIQNKINRFLSSTTIRNILAQRKSTVDIWDAMNSGKILLMNLSKGKIGDDNANLLGALLVSRIQFMAQQRAKIPSQERRPFYLYVDEFQNFTSGSFETILSESRKYGLGLYL</sequence>
<dbReference type="InterPro" id="IPR002789">
    <property type="entry name" value="HerA_central"/>
</dbReference>
<evidence type="ECO:0000259" key="2">
    <source>
        <dbReference type="Pfam" id="PF26449"/>
    </source>
</evidence>
<dbReference type="PATRIC" id="fig|1619122.3.peg.524"/>
<accession>A0A0G1QXR1</accession>
<dbReference type="InterPro" id="IPR058441">
    <property type="entry name" value="DUF8128"/>
</dbReference>
<protein>
    <submittedName>
        <fullName evidence="3">Uncharacterized protein</fullName>
    </submittedName>
</protein>
<dbReference type="InterPro" id="IPR008571">
    <property type="entry name" value="HerA-like"/>
</dbReference>